<evidence type="ECO:0000256" key="12">
    <source>
        <dbReference type="ARBA" id="ARBA00023136"/>
    </source>
</evidence>
<feature type="domain" description="Penicillin-binding protein transpeptidase" evidence="18">
    <location>
        <begin position="338"/>
        <end position="588"/>
    </location>
</feature>
<comment type="catalytic activity">
    <reaction evidence="16">
        <text>[GlcNAc-(1-&gt;4)-Mur2Ac(oyl-L-Ala-gamma-D-Glu-L-Lys-D-Ala-D-Ala)](n)-di-trans,octa-cis-undecaprenyl diphosphate + beta-D-GlcNAc-(1-&gt;4)-Mur2Ac(oyl-L-Ala-gamma-D-Glu-L-Lys-D-Ala-D-Ala)-di-trans,octa-cis-undecaprenyl diphosphate = [GlcNAc-(1-&gt;4)-Mur2Ac(oyl-L-Ala-gamma-D-Glu-L-Lys-D-Ala-D-Ala)](n+1)-di-trans,octa-cis-undecaprenyl diphosphate + di-trans,octa-cis-undecaprenyl diphosphate + H(+)</text>
        <dbReference type="Rhea" id="RHEA:23708"/>
        <dbReference type="Rhea" id="RHEA-COMP:9602"/>
        <dbReference type="Rhea" id="RHEA-COMP:9603"/>
        <dbReference type="ChEBI" id="CHEBI:15378"/>
        <dbReference type="ChEBI" id="CHEBI:58405"/>
        <dbReference type="ChEBI" id="CHEBI:60033"/>
        <dbReference type="ChEBI" id="CHEBI:78435"/>
        <dbReference type="EC" id="2.4.99.28"/>
    </reaction>
</comment>
<dbReference type="InterPro" id="IPR023346">
    <property type="entry name" value="Lysozyme-like_dom_sf"/>
</dbReference>
<evidence type="ECO:0000256" key="1">
    <source>
        <dbReference type="ARBA" id="ARBA00004236"/>
    </source>
</evidence>
<evidence type="ECO:0000313" key="21">
    <source>
        <dbReference type="Proteomes" id="UP000230119"/>
    </source>
</evidence>
<keyword evidence="17" id="KW-0812">Transmembrane</keyword>
<dbReference type="InterPro" id="IPR036950">
    <property type="entry name" value="PBP_transglycosylase"/>
</dbReference>
<keyword evidence="6" id="KW-0645">Protease</keyword>
<keyword evidence="17" id="KW-1133">Transmembrane helix</keyword>
<keyword evidence="11" id="KW-0573">Peptidoglycan synthesis</keyword>
<evidence type="ECO:0000256" key="9">
    <source>
        <dbReference type="ARBA" id="ARBA00022801"/>
    </source>
</evidence>
<dbReference type="SUPFAM" id="SSF53955">
    <property type="entry name" value="Lysozyme-like"/>
    <property type="match status" value="1"/>
</dbReference>
<protein>
    <submittedName>
        <fullName evidence="20">Penicillin-binding protein</fullName>
    </submittedName>
</protein>
<keyword evidence="5" id="KW-0121">Carboxypeptidase</keyword>
<evidence type="ECO:0000256" key="13">
    <source>
        <dbReference type="ARBA" id="ARBA00023268"/>
    </source>
</evidence>
<evidence type="ECO:0000259" key="18">
    <source>
        <dbReference type="Pfam" id="PF00905"/>
    </source>
</evidence>
<gene>
    <name evidence="20" type="ORF">COS52_00695</name>
</gene>
<evidence type="ECO:0000259" key="19">
    <source>
        <dbReference type="Pfam" id="PF00912"/>
    </source>
</evidence>
<dbReference type="Gene3D" id="3.40.710.10">
    <property type="entry name" value="DD-peptidase/beta-lactamase superfamily"/>
    <property type="match status" value="1"/>
</dbReference>
<keyword evidence="7" id="KW-0328">Glycosyltransferase</keyword>
<name>A0A2M7BTL6_9BACT</name>
<dbReference type="InterPro" id="IPR001264">
    <property type="entry name" value="Glyco_trans_51"/>
</dbReference>
<dbReference type="GO" id="GO:0009252">
    <property type="term" value="P:peptidoglycan biosynthetic process"/>
    <property type="evidence" value="ECO:0007669"/>
    <property type="project" value="UniProtKB-KW"/>
</dbReference>
<evidence type="ECO:0000256" key="2">
    <source>
        <dbReference type="ARBA" id="ARBA00007090"/>
    </source>
</evidence>
<dbReference type="GO" id="GO:0009002">
    <property type="term" value="F:serine-type D-Ala-D-Ala carboxypeptidase activity"/>
    <property type="evidence" value="ECO:0007669"/>
    <property type="project" value="UniProtKB-EC"/>
</dbReference>
<feature type="transmembrane region" description="Helical" evidence="17">
    <location>
        <begin position="25"/>
        <end position="48"/>
    </location>
</feature>
<comment type="catalytic activity">
    <reaction evidence="15">
        <text>Preferential cleavage: (Ac)2-L-Lys-D-Ala-|-D-Ala. Also transpeptidation of peptidyl-alanyl moieties that are N-acyl substituents of D-alanine.</text>
        <dbReference type="EC" id="3.4.16.4"/>
    </reaction>
</comment>
<dbReference type="PANTHER" id="PTHR32282:SF11">
    <property type="entry name" value="PENICILLIN-BINDING PROTEIN 1B"/>
    <property type="match status" value="1"/>
</dbReference>
<evidence type="ECO:0000256" key="4">
    <source>
        <dbReference type="ARBA" id="ARBA00022475"/>
    </source>
</evidence>
<comment type="caution">
    <text evidence="20">The sequence shown here is derived from an EMBL/GenBank/DDBJ whole genome shotgun (WGS) entry which is preliminary data.</text>
</comment>
<dbReference type="Proteomes" id="UP000230119">
    <property type="component" value="Unassembled WGS sequence"/>
</dbReference>
<dbReference type="InterPro" id="IPR050396">
    <property type="entry name" value="Glycosyltr_51/Transpeptidase"/>
</dbReference>
<dbReference type="FunFam" id="1.10.3810.10:FF:000001">
    <property type="entry name" value="Penicillin-binding protein 1A"/>
    <property type="match status" value="1"/>
</dbReference>
<dbReference type="InterPro" id="IPR012338">
    <property type="entry name" value="Beta-lactam/transpept-like"/>
</dbReference>
<evidence type="ECO:0000256" key="15">
    <source>
        <dbReference type="ARBA" id="ARBA00034000"/>
    </source>
</evidence>
<proteinExistence type="inferred from homology"/>
<keyword evidence="4" id="KW-1003">Cell membrane</keyword>
<dbReference type="EMBL" id="PEVA01000028">
    <property type="protein sequence ID" value="PIV08825.1"/>
    <property type="molecule type" value="Genomic_DNA"/>
</dbReference>
<dbReference type="GO" id="GO:0008658">
    <property type="term" value="F:penicillin binding"/>
    <property type="evidence" value="ECO:0007669"/>
    <property type="project" value="InterPro"/>
</dbReference>
<reference evidence="21" key="1">
    <citation type="submission" date="2017-09" db="EMBL/GenBank/DDBJ databases">
        <title>Depth-based differentiation of microbial function through sediment-hosted aquifers and enrichment of novel symbionts in the deep terrestrial subsurface.</title>
        <authorList>
            <person name="Probst A.J."/>
            <person name="Ladd B."/>
            <person name="Jarett J.K."/>
            <person name="Geller-Mcgrath D.E."/>
            <person name="Sieber C.M.K."/>
            <person name="Emerson J.B."/>
            <person name="Anantharaman K."/>
            <person name="Thomas B.C."/>
            <person name="Malmstrom R."/>
            <person name="Stieglmeier M."/>
            <person name="Klingl A."/>
            <person name="Woyke T."/>
            <person name="Ryan C.M."/>
            <person name="Banfield J.F."/>
        </authorList>
    </citation>
    <scope>NUCLEOTIDE SEQUENCE [LARGE SCALE GENOMIC DNA]</scope>
</reference>
<dbReference type="GO" id="GO:0006508">
    <property type="term" value="P:proteolysis"/>
    <property type="evidence" value="ECO:0007669"/>
    <property type="project" value="UniProtKB-KW"/>
</dbReference>
<dbReference type="SUPFAM" id="SSF56601">
    <property type="entry name" value="beta-lactamase/transpeptidase-like"/>
    <property type="match status" value="1"/>
</dbReference>
<evidence type="ECO:0000256" key="5">
    <source>
        <dbReference type="ARBA" id="ARBA00022645"/>
    </source>
</evidence>
<organism evidence="20 21">
    <name type="scientific">Candidatus Roizmanbacteria bacterium CG03_land_8_20_14_0_80_39_12</name>
    <dbReference type="NCBI Taxonomy" id="1974847"/>
    <lineage>
        <taxon>Bacteria</taxon>
        <taxon>Candidatus Roizmaniibacteriota</taxon>
    </lineage>
</organism>
<keyword evidence="10" id="KW-0133">Cell shape</keyword>
<accession>A0A2M7BTL6</accession>
<dbReference type="GO" id="GO:0030288">
    <property type="term" value="C:outer membrane-bounded periplasmic space"/>
    <property type="evidence" value="ECO:0007669"/>
    <property type="project" value="TreeGrafter"/>
</dbReference>
<evidence type="ECO:0000256" key="14">
    <source>
        <dbReference type="ARBA" id="ARBA00023316"/>
    </source>
</evidence>
<comment type="similarity">
    <text evidence="3">In the N-terminal section; belongs to the glycosyltransferase 51 family.</text>
</comment>
<evidence type="ECO:0000256" key="8">
    <source>
        <dbReference type="ARBA" id="ARBA00022679"/>
    </source>
</evidence>
<evidence type="ECO:0000256" key="11">
    <source>
        <dbReference type="ARBA" id="ARBA00022984"/>
    </source>
</evidence>
<keyword evidence="8" id="KW-0808">Transferase</keyword>
<evidence type="ECO:0000256" key="17">
    <source>
        <dbReference type="SAM" id="Phobius"/>
    </source>
</evidence>
<evidence type="ECO:0000256" key="3">
    <source>
        <dbReference type="ARBA" id="ARBA00007739"/>
    </source>
</evidence>
<keyword evidence="13" id="KW-0511">Multifunctional enzyme</keyword>
<dbReference type="GO" id="GO:0008360">
    <property type="term" value="P:regulation of cell shape"/>
    <property type="evidence" value="ECO:0007669"/>
    <property type="project" value="UniProtKB-KW"/>
</dbReference>
<keyword evidence="12 17" id="KW-0472">Membrane</keyword>
<keyword evidence="14" id="KW-0961">Cell wall biogenesis/degradation</keyword>
<dbReference type="AlphaFoldDB" id="A0A2M7BTL6"/>
<evidence type="ECO:0000256" key="7">
    <source>
        <dbReference type="ARBA" id="ARBA00022676"/>
    </source>
</evidence>
<sequence length="610" mass="67727">MISRRHRRKLSFIELLKDKRKLQKYIIYGAIGLIAFLFLSFMVVFAWFSRDLPSPGKLAQGDQTATIFYDRDGKVLFQMYKDKNRLPIAFKDIAGTLKKGTIAIEDKDFYKHGAISNTGILRSLILLILRQKISGGGSTITQQLIKNVLLDSQQTTTRKVKEIILSYAAEEKYTKDQILEMYLNEAPYGGSFYGVGSAAKGYFGKSPNQLSLLESAFIAGLPQSPTVYSPFIGVKNAWKGRTKNVLRRMREDRYITPDQEKKALAQMNSLTFSKSRMSINAPHFVFYVKELIEKEYGTKILDQGLKIKTSLSLDVQQKAEKIVKEEIDGIKKFKVGNGAVVVLDSQSDEVLGMVGSYDYNDSEYGNFNSAIAKRQPGSAIKPITYALALEKGYTAATTLMDVKTVFPVKDQPDYVPVNYDGKFRGPVQLRFALANSYNIPAVKLVSMIGISDFLERADLMGLHTLAPTQENLNRFGLSITLGGGEVTLLDLSNAFAVFARGGVRKEPVAILEIKDHNGKIIFKARPSAETKVLSREIAFIISHILSDNNARSDAFGLNSYLNIPGKTVAVKTGTTNDKKDNWAVGFTKGITVGVWVGNNDNTVMDPRVTS</sequence>
<evidence type="ECO:0000256" key="10">
    <source>
        <dbReference type="ARBA" id="ARBA00022960"/>
    </source>
</evidence>
<dbReference type="Pfam" id="PF00912">
    <property type="entry name" value="Transgly"/>
    <property type="match status" value="1"/>
</dbReference>
<keyword evidence="9" id="KW-0378">Hydrolase</keyword>
<dbReference type="GO" id="GO:0008955">
    <property type="term" value="F:peptidoglycan glycosyltransferase activity"/>
    <property type="evidence" value="ECO:0007669"/>
    <property type="project" value="UniProtKB-EC"/>
</dbReference>
<dbReference type="Gene3D" id="1.10.3810.10">
    <property type="entry name" value="Biosynthetic peptidoglycan transglycosylase-like"/>
    <property type="match status" value="1"/>
</dbReference>
<dbReference type="InterPro" id="IPR001460">
    <property type="entry name" value="PCN-bd_Tpept"/>
</dbReference>
<evidence type="ECO:0000256" key="16">
    <source>
        <dbReference type="ARBA" id="ARBA00049902"/>
    </source>
</evidence>
<feature type="domain" description="Glycosyl transferase family 51" evidence="19">
    <location>
        <begin position="73"/>
        <end position="249"/>
    </location>
</feature>
<evidence type="ECO:0000256" key="6">
    <source>
        <dbReference type="ARBA" id="ARBA00022670"/>
    </source>
</evidence>
<comment type="similarity">
    <text evidence="2">In the C-terminal section; belongs to the transpeptidase family.</text>
</comment>
<dbReference type="GO" id="GO:0005886">
    <property type="term" value="C:plasma membrane"/>
    <property type="evidence" value="ECO:0007669"/>
    <property type="project" value="UniProtKB-SubCell"/>
</dbReference>
<dbReference type="PANTHER" id="PTHR32282">
    <property type="entry name" value="BINDING PROTEIN TRANSPEPTIDASE, PUTATIVE-RELATED"/>
    <property type="match status" value="1"/>
</dbReference>
<dbReference type="Pfam" id="PF00905">
    <property type="entry name" value="Transpeptidase"/>
    <property type="match status" value="1"/>
</dbReference>
<feature type="non-terminal residue" evidence="20">
    <location>
        <position position="610"/>
    </location>
</feature>
<comment type="subcellular location">
    <subcellularLocation>
        <location evidence="1">Cell membrane</location>
    </subcellularLocation>
</comment>
<evidence type="ECO:0000313" key="20">
    <source>
        <dbReference type="EMBL" id="PIV08825.1"/>
    </source>
</evidence>
<dbReference type="GO" id="GO:0071555">
    <property type="term" value="P:cell wall organization"/>
    <property type="evidence" value="ECO:0007669"/>
    <property type="project" value="UniProtKB-KW"/>
</dbReference>